<dbReference type="EMBL" id="CADCTD010000170">
    <property type="protein sequence ID" value="CAA9282673.1"/>
    <property type="molecule type" value="Genomic_DNA"/>
</dbReference>
<dbReference type="EC" id="2.7.1.47" evidence="2"/>
<keyword evidence="2" id="KW-0418">Kinase</keyword>
<sequence>GRGRGRHAGHRHRRGCGHRQRPGRRLRRHGADAGPGELPDPALGAAAGLRAAELGGYLGRGLPGGARGDGGARHRAGAGSGLRRHLLARRAGCGGGARLRQPGGRGGAGHHRLDGPSRRGGGRGDQCRRARGAALCRRADLARDAGAEAALAEAAPAGRLGAGGAVPRPAGLPHLAGHGQRGALALLDGLQMDLSGAGGAVGCGLLPCRRARRTGRRGVPADRDRDPAGGAGDSRRAGGRGGGGARAAVGHPGRRLGDRCACGRSRDDRRGARRRGAGCGGAAAPAGADRRHIELPHGRLGRAALRAGGLGPLLLRHAAGALAERGRAVGDGRADRPCHHHPCRLSGAGGGGAAGGRDGLCAAQCPDRGAGGAARLPGAADRGAACAAGFPRQPLAAGRCGNAGDGLRPHAIGRDGRSGAALPRHGAGRGLWHAACRRGDEWRGLCHRHHARQRRWDEEPGLPPRACGCHRLPNRAAGGAGGGAARRGDAGGGGGRAASRPARSDGGDEPGGRGAAARPGHAALPRGQVCGLPPHAVRPAGLQAAHGRGV</sequence>
<feature type="region of interest" description="Disordered" evidence="1">
    <location>
        <begin position="475"/>
        <end position="550"/>
    </location>
</feature>
<protein>
    <submittedName>
        <fullName evidence="2">D-ribulokinase</fullName>
        <ecNumber evidence="2">2.7.1.47</ecNumber>
    </submittedName>
</protein>
<feature type="region of interest" description="Disordered" evidence="1">
    <location>
        <begin position="214"/>
        <end position="287"/>
    </location>
</feature>
<dbReference type="GO" id="GO:0019150">
    <property type="term" value="F:D-ribulokinase activity"/>
    <property type="evidence" value="ECO:0007669"/>
    <property type="project" value="UniProtKB-EC"/>
</dbReference>
<proteinExistence type="predicted"/>
<dbReference type="AlphaFoldDB" id="A0A6J4JMN8"/>
<accession>A0A6J4JMN8</accession>
<reference evidence="2" key="1">
    <citation type="submission" date="2020-02" db="EMBL/GenBank/DDBJ databases">
        <authorList>
            <person name="Meier V. D."/>
        </authorList>
    </citation>
    <scope>NUCLEOTIDE SEQUENCE</scope>
    <source>
        <strain evidence="2">AVDCRST_MAG27</strain>
    </source>
</reference>
<feature type="compositionally biased region" description="Basic residues" evidence="1">
    <location>
        <begin position="1"/>
        <end position="28"/>
    </location>
</feature>
<keyword evidence="2" id="KW-0808">Transferase</keyword>
<evidence type="ECO:0000313" key="2">
    <source>
        <dbReference type="EMBL" id="CAA9282673.1"/>
    </source>
</evidence>
<feature type="non-terminal residue" evidence="2">
    <location>
        <position position="1"/>
    </location>
</feature>
<evidence type="ECO:0000256" key="1">
    <source>
        <dbReference type="SAM" id="MobiDB-lite"/>
    </source>
</evidence>
<feature type="compositionally biased region" description="Gly residues" evidence="1">
    <location>
        <begin position="94"/>
        <end position="107"/>
    </location>
</feature>
<feature type="compositionally biased region" description="Gly residues" evidence="1">
    <location>
        <begin position="478"/>
        <end position="496"/>
    </location>
</feature>
<feature type="region of interest" description="Disordered" evidence="1">
    <location>
        <begin position="1"/>
        <end position="39"/>
    </location>
</feature>
<gene>
    <name evidence="2" type="ORF">AVDCRST_MAG27-4218</name>
</gene>
<feature type="region of interest" description="Disordered" evidence="1">
    <location>
        <begin position="94"/>
        <end position="126"/>
    </location>
</feature>
<organism evidence="2">
    <name type="scientific">uncultured Craurococcus sp</name>
    <dbReference type="NCBI Taxonomy" id="1135998"/>
    <lineage>
        <taxon>Bacteria</taxon>
        <taxon>Pseudomonadati</taxon>
        <taxon>Pseudomonadota</taxon>
        <taxon>Alphaproteobacteria</taxon>
        <taxon>Acetobacterales</taxon>
        <taxon>Acetobacteraceae</taxon>
        <taxon>Craurococcus</taxon>
        <taxon>environmental samples</taxon>
    </lineage>
</organism>
<feature type="region of interest" description="Disordered" evidence="1">
    <location>
        <begin position="64"/>
        <end position="83"/>
    </location>
</feature>
<name>A0A6J4JMN8_9PROT</name>
<feature type="compositionally biased region" description="Low complexity" evidence="1">
    <location>
        <begin position="515"/>
        <end position="527"/>
    </location>
</feature>
<feature type="non-terminal residue" evidence="2">
    <location>
        <position position="550"/>
    </location>
</feature>